<dbReference type="AlphaFoldDB" id="A0A7T8BA79"/>
<feature type="transmembrane region" description="Helical" evidence="1">
    <location>
        <begin position="168"/>
        <end position="191"/>
    </location>
</feature>
<feature type="transmembrane region" description="Helical" evidence="1">
    <location>
        <begin position="129"/>
        <end position="147"/>
    </location>
</feature>
<evidence type="ECO:0000313" key="3">
    <source>
        <dbReference type="Proteomes" id="UP000595917"/>
    </source>
</evidence>
<organism evidence="2 3">
    <name type="scientific">Breznakiella homolactica</name>
    <dbReference type="NCBI Taxonomy" id="2798577"/>
    <lineage>
        <taxon>Bacteria</taxon>
        <taxon>Pseudomonadati</taxon>
        <taxon>Spirochaetota</taxon>
        <taxon>Spirochaetia</taxon>
        <taxon>Spirochaetales</taxon>
        <taxon>Breznakiellaceae</taxon>
        <taxon>Breznakiella</taxon>
    </lineage>
</organism>
<keyword evidence="3" id="KW-1185">Reference proteome</keyword>
<evidence type="ECO:0008006" key="4">
    <source>
        <dbReference type="Google" id="ProtNLM"/>
    </source>
</evidence>
<reference evidence="2" key="1">
    <citation type="submission" date="2021-01" db="EMBL/GenBank/DDBJ databases">
        <title>Description of Breznakiella homolactica.</title>
        <authorList>
            <person name="Song Y."/>
            <person name="Brune A."/>
        </authorList>
    </citation>
    <scope>NUCLEOTIDE SEQUENCE</scope>
    <source>
        <strain evidence="2">RmG30</strain>
    </source>
</reference>
<keyword evidence="1" id="KW-1133">Transmembrane helix</keyword>
<feature type="transmembrane region" description="Helical" evidence="1">
    <location>
        <begin position="6"/>
        <end position="27"/>
    </location>
</feature>
<keyword evidence="1" id="KW-0472">Membrane</keyword>
<dbReference type="KEGG" id="bhc:JFL75_13505"/>
<feature type="transmembrane region" description="Helical" evidence="1">
    <location>
        <begin position="64"/>
        <end position="84"/>
    </location>
</feature>
<gene>
    <name evidence="2" type="ORF">JFL75_13505</name>
</gene>
<feature type="transmembrane region" description="Helical" evidence="1">
    <location>
        <begin position="105"/>
        <end position="123"/>
    </location>
</feature>
<proteinExistence type="predicted"/>
<accession>A0A7T8BA79</accession>
<dbReference type="Proteomes" id="UP000595917">
    <property type="component" value="Chromosome"/>
</dbReference>
<evidence type="ECO:0000256" key="1">
    <source>
        <dbReference type="SAM" id="Phobius"/>
    </source>
</evidence>
<keyword evidence="1" id="KW-0812">Transmembrane</keyword>
<dbReference type="RefSeq" id="WP_215625259.1">
    <property type="nucleotide sequence ID" value="NZ_CP067089.2"/>
</dbReference>
<name>A0A7T8BA79_9SPIR</name>
<sequence length="194" mass="20978">MTGHILSLALFSGLSLNLLVQFGMGIRNVLDRRPETTRSILHQCLLVFGTVIVIWLVFSFILSPLALGILESVLILPLSMLSYLGLRKVTGGIPFFQQGDTQETLLGTSGLPVAASYFTIHLAVSFGEVLVLALGFCLGYLCAACIVKEIDKRSNIETVPPFLRGAPLMFISMGLLSLIFSSVAAVLFNALNIF</sequence>
<dbReference type="EMBL" id="CP067089">
    <property type="protein sequence ID" value="QQO07953.1"/>
    <property type="molecule type" value="Genomic_DNA"/>
</dbReference>
<evidence type="ECO:0000313" key="2">
    <source>
        <dbReference type="EMBL" id="QQO07953.1"/>
    </source>
</evidence>
<feature type="transmembrane region" description="Helical" evidence="1">
    <location>
        <begin position="39"/>
        <end position="58"/>
    </location>
</feature>
<protein>
    <recommendedName>
        <fullName evidence="4">Electron transport complex protein RnfA</fullName>
    </recommendedName>
</protein>